<gene>
    <name evidence="9" type="ORF">PAPYR_10100</name>
</gene>
<dbReference type="PANTHER" id="PTHR12965:SF0">
    <property type="entry name" value="VACUOLAR PROTEIN SORTING-ASSOCIATED PROTEIN 54"/>
    <property type="match status" value="1"/>
</dbReference>
<dbReference type="InterPro" id="IPR039745">
    <property type="entry name" value="Vps54"/>
</dbReference>
<evidence type="ECO:0000256" key="1">
    <source>
        <dbReference type="ARBA" id="ARBA00004601"/>
    </source>
</evidence>
<dbReference type="PANTHER" id="PTHR12965">
    <property type="entry name" value="VACUOLAR PROTEIN SORTING 54"/>
    <property type="match status" value="1"/>
</dbReference>
<organism evidence="9 10">
    <name type="scientific">Paratrimastix pyriformis</name>
    <dbReference type="NCBI Taxonomy" id="342808"/>
    <lineage>
        <taxon>Eukaryota</taxon>
        <taxon>Metamonada</taxon>
        <taxon>Preaxostyla</taxon>
        <taxon>Paratrimastigidae</taxon>
        <taxon>Paratrimastix</taxon>
    </lineage>
</organism>
<reference evidence="9" key="1">
    <citation type="journal article" date="2022" name="bioRxiv">
        <title>Genomics of Preaxostyla Flagellates Illuminates Evolutionary Transitions and the Path Towards Mitochondrial Loss.</title>
        <authorList>
            <person name="Novak L.V.F."/>
            <person name="Treitli S.C."/>
            <person name="Pyrih J."/>
            <person name="Halakuc P."/>
            <person name="Pipaliya S.V."/>
            <person name="Vacek V."/>
            <person name="Brzon O."/>
            <person name="Soukal P."/>
            <person name="Eme L."/>
            <person name="Dacks J.B."/>
            <person name="Karnkowska A."/>
            <person name="Elias M."/>
            <person name="Hampl V."/>
        </authorList>
    </citation>
    <scope>NUCLEOTIDE SEQUENCE</scope>
    <source>
        <strain evidence="9">RCP-MX</strain>
    </source>
</reference>
<evidence type="ECO:0000256" key="2">
    <source>
        <dbReference type="ARBA" id="ARBA00009150"/>
    </source>
</evidence>
<evidence type="ECO:0000259" key="8">
    <source>
        <dbReference type="Pfam" id="PF07928"/>
    </source>
</evidence>
<feature type="region of interest" description="Disordered" evidence="7">
    <location>
        <begin position="174"/>
        <end position="210"/>
    </location>
</feature>
<feature type="domain" description="Vacuolar protein sorting-associated protein 54 C-terminal" evidence="8">
    <location>
        <begin position="53"/>
        <end position="144"/>
    </location>
</feature>
<keyword evidence="5" id="KW-0333">Golgi apparatus</keyword>
<feature type="compositionally biased region" description="Low complexity" evidence="7">
    <location>
        <begin position="174"/>
        <end position="196"/>
    </location>
</feature>
<proteinExistence type="inferred from homology"/>
<keyword evidence="3" id="KW-0813">Transport</keyword>
<keyword evidence="10" id="KW-1185">Reference proteome</keyword>
<comment type="caution">
    <text evidence="9">The sequence shown here is derived from an EMBL/GenBank/DDBJ whole genome shotgun (WGS) entry which is preliminary data.</text>
</comment>
<evidence type="ECO:0000256" key="7">
    <source>
        <dbReference type="SAM" id="MobiDB-lite"/>
    </source>
</evidence>
<evidence type="ECO:0000256" key="3">
    <source>
        <dbReference type="ARBA" id="ARBA00022448"/>
    </source>
</evidence>
<evidence type="ECO:0000313" key="10">
    <source>
        <dbReference type="Proteomes" id="UP001141327"/>
    </source>
</evidence>
<evidence type="ECO:0000256" key="6">
    <source>
        <dbReference type="ARBA" id="ARBA00023054"/>
    </source>
</evidence>
<dbReference type="EMBL" id="JAPMOS010000123">
    <property type="protein sequence ID" value="KAJ4455027.1"/>
    <property type="molecule type" value="Genomic_DNA"/>
</dbReference>
<evidence type="ECO:0000256" key="4">
    <source>
        <dbReference type="ARBA" id="ARBA00022927"/>
    </source>
</evidence>
<evidence type="ECO:0000313" key="9">
    <source>
        <dbReference type="EMBL" id="KAJ4455027.1"/>
    </source>
</evidence>
<keyword evidence="6" id="KW-0175">Coiled coil</keyword>
<comment type="similarity">
    <text evidence="2">Belongs to the VPS54 family.</text>
</comment>
<evidence type="ECO:0000256" key="5">
    <source>
        <dbReference type="ARBA" id="ARBA00023034"/>
    </source>
</evidence>
<feature type="region of interest" description="Disordered" evidence="7">
    <location>
        <begin position="18"/>
        <end position="40"/>
    </location>
</feature>
<sequence>MIPCLPLISHLLRPPGALQTAPSSGTAPARGTGTPCAPSPPAGLSDALVVGNTRYHMCATALLLLSHLELYAQCALWFPNLVPDLSKRLIEVLRFFNRSCFELVYHAKAIQIARLKNITAKQLALCSQTLAGVASLAELLGRILPSSMPALPLPAPAPEPPALSTLVGDSAGSVDPAAVANPPADSTGEGPAIDIGADVDGDGGEGGGGQVALTPRGGGGGGVDMTPGMEAPPMAGGGAVPVLLQSPTAIGEIFSRTCDELRSNGQLVFRKILDVVREVIAAPFAKFHFDLGPGADPVTPALESAVMRSLASLAKVLPAVLPPDLWTPLLGDAVRATVEILCGAYTATAQATADPTVTARTALAIRDRSAAHTGIYRMYIA</sequence>
<dbReference type="Proteomes" id="UP001141327">
    <property type="component" value="Unassembled WGS sequence"/>
</dbReference>
<dbReference type="InterPro" id="IPR012501">
    <property type="entry name" value="Vps54_C"/>
</dbReference>
<accession>A0ABQ8UBM0</accession>
<dbReference type="Pfam" id="PF07928">
    <property type="entry name" value="Vps54"/>
    <property type="match status" value="1"/>
</dbReference>
<protein>
    <submittedName>
        <fullName evidence="9">Vps54-like protein</fullName>
    </submittedName>
</protein>
<keyword evidence="4" id="KW-0653">Protein transport</keyword>
<comment type="subcellular location">
    <subcellularLocation>
        <location evidence="1">Golgi apparatus</location>
        <location evidence="1">trans-Golgi network</location>
    </subcellularLocation>
</comment>
<name>A0ABQ8UBM0_9EUKA</name>